<name>A0A085WKD8_9BACT</name>
<dbReference type="GO" id="GO:0006428">
    <property type="term" value="P:isoleucyl-tRNA aminoacylation"/>
    <property type="evidence" value="ECO:0007669"/>
    <property type="project" value="InterPro"/>
</dbReference>
<dbReference type="EMBL" id="JMCB01000006">
    <property type="protein sequence ID" value="KFE68151.1"/>
    <property type="molecule type" value="Genomic_DNA"/>
</dbReference>
<dbReference type="SUPFAM" id="SSF52374">
    <property type="entry name" value="Nucleotidylyl transferase"/>
    <property type="match status" value="1"/>
</dbReference>
<evidence type="ECO:0000256" key="4">
    <source>
        <dbReference type="ARBA" id="ARBA00022741"/>
    </source>
</evidence>
<dbReference type="Gene3D" id="3.90.740.10">
    <property type="entry name" value="Valyl/Leucyl/Isoleucyl-tRNA synthetase, editing domain"/>
    <property type="match status" value="1"/>
</dbReference>
<feature type="domain" description="Zinc finger FPG/IleRS-type" evidence="12">
    <location>
        <begin position="908"/>
        <end position="930"/>
    </location>
</feature>
<dbReference type="InterPro" id="IPR009080">
    <property type="entry name" value="tRNAsynth_Ia_anticodon-bd"/>
</dbReference>
<evidence type="ECO:0000256" key="5">
    <source>
        <dbReference type="ARBA" id="ARBA00022840"/>
    </source>
</evidence>
<evidence type="ECO:0000256" key="6">
    <source>
        <dbReference type="ARBA" id="ARBA00022917"/>
    </source>
</evidence>
<dbReference type="InterPro" id="IPR009008">
    <property type="entry name" value="Val/Leu/Ile-tRNA-synth_edit"/>
</dbReference>
<gene>
    <name evidence="14" type="ORF">DB31_7388</name>
</gene>
<feature type="domain" description="Methionyl/Valyl/Leucyl/Isoleucyl-tRNA synthetase anticodon-binding" evidence="13">
    <location>
        <begin position="693"/>
        <end position="830"/>
    </location>
</feature>
<dbReference type="GO" id="GO:0004822">
    <property type="term" value="F:isoleucine-tRNA ligase activity"/>
    <property type="evidence" value="ECO:0007669"/>
    <property type="project" value="UniProtKB-EC"/>
</dbReference>
<dbReference type="Gene3D" id="3.40.50.620">
    <property type="entry name" value="HUPs"/>
    <property type="match status" value="2"/>
</dbReference>
<dbReference type="PANTHER" id="PTHR42765:SF1">
    <property type="entry name" value="ISOLEUCINE--TRNA LIGASE, MITOCHONDRIAL"/>
    <property type="match status" value="1"/>
</dbReference>
<dbReference type="GO" id="GO:0002161">
    <property type="term" value="F:aminoacyl-tRNA deacylase activity"/>
    <property type="evidence" value="ECO:0007669"/>
    <property type="project" value="InterPro"/>
</dbReference>
<dbReference type="PRINTS" id="PR00984">
    <property type="entry name" value="TRNASYNTHILE"/>
</dbReference>
<feature type="region of interest" description="Disordered" evidence="10">
    <location>
        <begin position="1"/>
        <end position="31"/>
    </location>
</feature>
<proteinExistence type="inferred from homology"/>
<keyword evidence="15" id="KW-1185">Reference proteome</keyword>
<dbReference type="InterPro" id="IPR050081">
    <property type="entry name" value="Ile-tRNA_ligase"/>
</dbReference>
<dbReference type="STRING" id="394096.DB31_7388"/>
<dbReference type="Gene3D" id="1.10.10.830">
    <property type="entry name" value="Ile-tRNA synthetase CP2 domain-like"/>
    <property type="match status" value="1"/>
</dbReference>
<dbReference type="AlphaFoldDB" id="A0A085WKD8"/>
<comment type="similarity">
    <text evidence="1">Belongs to the class-I aminoacyl-tRNA synthetase family. IleS type 1 subfamily.</text>
</comment>
<dbReference type="InterPro" id="IPR014729">
    <property type="entry name" value="Rossmann-like_a/b/a_fold"/>
</dbReference>
<evidence type="ECO:0000256" key="9">
    <source>
        <dbReference type="ARBA" id="ARBA00048359"/>
    </source>
</evidence>
<dbReference type="PANTHER" id="PTHR42765">
    <property type="entry name" value="SOLEUCYL-TRNA SYNTHETASE"/>
    <property type="match status" value="1"/>
</dbReference>
<dbReference type="InterPro" id="IPR013155">
    <property type="entry name" value="M/V/L/I-tRNA-synth_anticd-bd"/>
</dbReference>
<evidence type="ECO:0000259" key="13">
    <source>
        <dbReference type="Pfam" id="PF08264"/>
    </source>
</evidence>
<keyword evidence="5" id="KW-0067">ATP-binding</keyword>
<accession>A0A085WKD8</accession>
<dbReference type="RefSeq" id="WP_044188672.1">
    <property type="nucleotide sequence ID" value="NZ_JMCB01000006.1"/>
</dbReference>
<dbReference type="SUPFAM" id="SSF50677">
    <property type="entry name" value="ValRS/IleRS/LeuRS editing domain"/>
    <property type="match status" value="1"/>
</dbReference>
<dbReference type="CDD" id="cd07960">
    <property type="entry name" value="Anticodon_Ia_Ile_BEm"/>
    <property type="match status" value="1"/>
</dbReference>
<dbReference type="GO" id="GO:0000049">
    <property type="term" value="F:tRNA binding"/>
    <property type="evidence" value="ECO:0007669"/>
    <property type="project" value="InterPro"/>
</dbReference>
<dbReference type="InterPro" id="IPR002300">
    <property type="entry name" value="aa-tRNA-synth_Ia"/>
</dbReference>
<feature type="domain" description="Aminoacyl-tRNA synthetase class Ia" evidence="11">
    <location>
        <begin position="116"/>
        <end position="648"/>
    </location>
</feature>
<evidence type="ECO:0000256" key="2">
    <source>
        <dbReference type="ARBA" id="ARBA00013165"/>
    </source>
</evidence>
<dbReference type="EC" id="6.1.1.5" evidence="2"/>
<reference evidence="14 15" key="1">
    <citation type="submission" date="2014-04" db="EMBL/GenBank/DDBJ databases">
        <title>Genome assembly of Hyalangium minutum DSM 14724.</title>
        <authorList>
            <person name="Sharma G."/>
            <person name="Subramanian S."/>
        </authorList>
    </citation>
    <scope>NUCLEOTIDE SEQUENCE [LARGE SCALE GENOMIC DNA]</scope>
    <source>
        <strain evidence="14 15">DSM 14724</strain>
    </source>
</reference>
<dbReference type="SUPFAM" id="SSF47323">
    <property type="entry name" value="Anticodon-binding domain of a subclass of class I aminoacyl-tRNA synthetases"/>
    <property type="match status" value="1"/>
</dbReference>
<dbReference type="Pfam" id="PF06827">
    <property type="entry name" value="zf-FPG_IleRS"/>
    <property type="match status" value="1"/>
</dbReference>
<sequence>MSDVGAPPKDYRGTLNLPRTELPPQGEPERVEPRMLARWSELSLGARMREQRTGAEPFVLAARPLEARRPLHMGQALSVVLQDIVRKYRHLSGRRCDFLFGWDTHGMPSEDDFLQQKEAVLHRLGGLGSEAKPYRTQDPAYAARELRELATLARRGLLSRRKQPLLWCPEEQKVLGEHEVEEASRLSPSVYVAFRAGPEVAERFSSLKGREVFFVTWTLAPWSLPGNVALSVNADFEYVFYEAGQRVLCVAKDLLAKVLAEVKADELVMKNARLPGGDVETVAFDDLRKILVYASGEDLAGLRYQHPFLERTGQVVLGGPSTLEQGTGLVHVAPGLGQGDAEVDPKLGLELYNPVGQNGRYDETVGTPLQGMRVLAADSVILELLAERGALLNAKKDTVEHSLPHCRSCHQPVIRAASAQWFIALDSPLPGGKTLRERAMEEADRVQWRPDSGRGALRDVLEKRADGCISRKESWGVPLPIAYCEGCGEAVVSPELMERVAATVEKADASVWHRTPVEEFLGADFRCASCGGSRFRRETDTLDPQFDAACMFSAVLGPRQGLPADLCLTEREQLDGWLASAMVVSVGTRDASPYRTCFTHGSGVDAHGQKLSRSQERDADAKTFVVRYGAEVLRLWAAFSDLQNDVPLSDAIREALIQDLAKLRHTLAFALGHLSGFEPARDSVPASQLLPLDAWARGRLSEMVARVREAYEAHALHRVHSDVMDFCAAELSATYFAIIEDRLLTASASGRERRSAQTVLFEVASSLLRLLAPILSFTAEEAWQQLPGRSAESVFLTDLPQPVGPMDPELAERYARLLAMRSAVRVLIEETLREERLGSSLNARVVLAAAGEAKAFLLAHIEELPALFRVSQVELVDEPGPKARPLALAQAWNGAELAAEVLPAWGAKCPRCGGFAEEVEQESEVCPRCSEALS</sequence>
<evidence type="ECO:0000259" key="12">
    <source>
        <dbReference type="Pfam" id="PF06827"/>
    </source>
</evidence>
<comment type="caution">
    <text evidence="14">The sequence shown here is derived from an EMBL/GenBank/DDBJ whole genome shotgun (WGS) entry which is preliminary data.</text>
</comment>
<dbReference type="InterPro" id="IPR002301">
    <property type="entry name" value="Ile-tRNA-ligase"/>
</dbReference>
<keyword evidence="7 14" id="KW-0030">Aminoacyl-tRNA synthetase</keyword>
<evidence type="ECO:0000313" key="14">
    <source>
        <dbReference type="EMBL" id="KFE68151.1"/>
    </source>
</evidence>
<evidence type="ECO:0000256" key="3">
    <source>
        <dbReference type="ARBA" id="ARBA00022598"/>
    </source>
</evidence>
<evidence type="ECO:0000256" key="7">
    <source>
        <dbReference type="ARBA" id="ARBA00023146"/>
    </source>
</evidence>
<dbReference type="Pfam" id="PF00133">
    <property type="entry name" value="tRNA-synt_1"/>
    <property type="match status" value="2"/>
</dbReference>
<dbReference type="GO" id="GO:0005829">
    <property type="term" value="C:cytosol"/>
    <property type="evidence" value="ECO:0007669"/>
    <property type="project" value="TreeGrafter"/>
</dbReference>
<keyword evidence="4" id="KW-0547">Nucleotide-binding</keyword>
<evidence type="ECO:0000313" key="15">
    <source>
        <dbReference type="Proteomes" id="UP000028725"/>
    </source>
</evidence>
<comment type="catalytic activity">
    <reaction evidence="9">
        <text>tRNA(Ile) + L-isoleucine + ATP = L-isoleucyl-tRNA(Ile) + AMP + diphosphate</text>
        <dbReference type="Rhea" id="RHEA:11060"/>
        <dbReference type="Rhea" id="RHEA-COMP:9666"/>
        <dbReference type="Rhea" id="RHEA-COMP:9695"/>
        <dbReference type="ChEBI" id="CHEBI:30616"/>
        <dbReference type="ChEBI" id="CHEBI:33019"/>
        <dbReference type="ChEBI" id="CHEBI:58045"/>
        <dbReference type="ChEBI" id="CHEBI:78442"/>
        <dbReference type="ChEBI" id="CHEBI:78528"/>
        <dbReference type="ChEBI" id="CHEBI:456215"/>
        <dbReference type="EC" id="6.1.1.5"/>
    </reaction>
</comment>
<dbReference type="Gene3D" id="1.10.730.20">
    <property type="match status" value="1"/>
</dbReference>
<dbReference type="InterPro" id="IPR010663">
    <property type="entry name" value="Znf_FPG/IleRS"/>
</dbReference>
<keyword evidence="3" id="KW-0436">Ligase</keyword>
<evidence type="ECO:0000256" key="1">
    <source>
        <dbReference type="ARBA" id="ARBA00006887"/>
    </source>
</evidence>
<protein>
    <recommendedName>
        <fullName evidence="2">isoleucine--tRNA ligase</fullName>
        <ecNumber evidence="2">6.1.1.5</ecNumber>
    </recommendedName>
</protein>
<dbReference type="InterPro" id="IPR033708">
    <property type="entry name" value="Anticodon_Ile_BEm"/>
</dbReference>
<dbReference type="Pfam" id="PF08264">
    <property type="entry name" value="Anticodon_1"/>
    <property type="match status" value="1"/>
</dbReference>
<dbReference type="PATRIC" id="fig|394096.3.peg.3429"/>
<keyword evidence="6" id="KW-0648">Protein biosynthesis</keyword>
<organism evidence="14 15">
    <name type="scientific">Hyalangium minutum</name>
    <dbReference type="NCBI Taxonomy" id="394096"/>
    <lineage>
        <taxon>Bacteria</taxon>
        <taxon>Pseudomonadati</taxon>
        <taxon>Myxococcota</taxon>
        <taxon>Myxococcia</taxon>
        <taxon>Myxococcales</taxon>
        <taxon>Cystobacterineae</taxon>
        <taxon>Archangiaceae</taxon>
        <taxon>Hyalangium</taxon>
    </lineage>
</organism>
<evidence type="ECO:0000259" key="11">
    <source>
        <dbReference type="Pfam" id="PF00133"/>
    </source>
</evidence>
<evidence type="ECO:0000256" key="10">
    <source>
        <dbReference type="SAM" id="MobiDB-lite"/>
    </source>
</evidence>
<dbReference type="Proteomes" id="UP000028725">
    <property type="component" value="Unassembled WGS sequence"/>
</dbReference>
<comment type="function">
    <text evidence="8">Catalyzes the attachment of isoleucine to tRNA(Ile). As IleRS can inadvertently accommodate and process structurally similar amino acids such as valine, to avoid such errors it has two additional distinct tRNA(Ile)-dependent editing activities. One activity is designated as 'pretransfer' editing and involves the hydrolysis of activated Val-AMP. The other activity is designated 'posttransfer' editing and involves deacylation of mischarged Val-tRNA(Ile).</text>
</comment>
<evidence type="ECO:0000256" key="8">
    <source>
        <dbReference type="ARBA" id="ARBA00025217"/>
    </source>
</evidence>
<feature type="domain" description="Aminoacyl-tRNA synthetase class Ia" evidence="11">
    <location>
        <begin position="35"/>
        <end position="111"/>
    </location>
</feature>
<dbReference type="OrthoDB" id="9810365at2"/>
<dbReference type="GO" id="GO:0005524">
    <property type="term" value="F:ATP binding"/>
    <property type="evidence" value="ECO:0007669"/>
    <property type="project" value="UniProtKB-KW"/>
</dbReference>